<dbReference type="RefSeq" id="WP_330108380.1">
    <property type="nucleotide sequence ID" value="NZ_JAZDQT010000002.1"/>
</dbReference>
<comment type="caution">
    <text evidence="4">The sequence shown here is derived from an EMBL/GenBank/DDBJ whole genome shotgun (WGS) entry which is preliminary data.</text>
</comment>
<dbReference type="InterPro" id="IPR029058">
    <property type="entry name" value="AB_hydrolase_fold"/>
</dbReference>
<sequence length="303" mass="33150">MKKIYLLAYFILTAFTQTKAQQVIPLYNATIPGSKPAPADFKESTETGTDGVLRISKVTNPTLTVFTPAKANGTAVIICPGGGYGILAFDKEGTLVAKKFAELGVTAFVLKYRLPNDAIMVDKSLAPLQDALQAIYLVRKNAGVWGISPNKIGVMGFSAGGHLASSLSVHYNDMKIGNQENISLKPDFSVLIYPVISFGPYAHTGSVKNLLGDQPTPQQRRYFSSEMQVNGATPPTFLVHANNDGTVPVKNSLLYDEALARNKVPAEMHIYQEGGHGFGLYNRTTKEDWFESLKSWMQQNKWL</sequence>
<organism evidence="4 5">
    <name type="scientific">Pedobacter albus</name>
    <dbReference type="NCBI Taxonomy" id="3113905"/>
    <lineage>
        <taxon>Bacteria</taxon>
        <taxon>Pseudomonadati</taxon>
        <taxon>Bacteroidota</taxon>
        <taxon>Sphingobacteriia</taxon>
        <taxon>Sphingobacteriales</taxon>
        <taxon>Sphingobacteriaceae</taxon>
        <taxon>Pedobacter</taxon>
    </lineage>
</organism>
<reference evidence="4 5" key="1">
    <citation type="submission" date="2024-01" db="EMBL/GenBank/DDBJ databases">
        <title>Pedobacter sp. nov., isolated from fresh soil.</title>
        <authorList>
            <person name="Le N.T.T."/>
        </authorList>
    </citation>
    <scope>NUCLEOTIDE SEQUENCE [LARGE SCALE GENOMIC DNA]</scope>
    <source>
        <strain evidence="4 5">KR3-3</strain>
    </source>
</reference>
<dbReference type="InterPro" id="IPR050300">
    <property type="entry name" value="GDXG_lipolytic_enzyme"/>
</dbReference>
<accession>A0ABU7I9C2</accession>
<dbReference type="Pfam" id="PF20434">
    <property type="entry name" value="BD-FAE"/>
    <property type="match status" value="1"/>
</dbReference>
<evidence type="ECO:0000313" key="5">
    <source>
        <dbReference type="Proteomes" id="UP001336835"/>
    </source>
</evidence>
<dbReference type="SUPFAM" id="SSF53474">
    <property type="entry name" value="alpha/beta-Hydrolases"/>
    <property type="match status" value="1"/>
</dbReference>
<dbReference type="GO" id="GO:0016787">
    <property type="term" value="F:hydrolase activity"/>
    <property type="evidence" value="ECO:0007669"/>
    <property type="project" value="UniProtKB-KW"/>
</dbReference>
<keyword evidence="5" id="KW-1185">Reference proteome</keyword>
<dbReference type="Proteomes" id="UP001336835">
    <property type="component" value="Unassembled WGS sequence"/>
</dbReference>
<evidence type="ECO:0000259" key="3">
    <source>
        <dbReference type="Pfam" id="PF20434"/>
    </source>
</evidence>
<dbReference type="Gene3D" id="3.40.50.1820">
    <property type="entry name" value="alpha/beta hydrolase"/>
    <property type="match status" value="1"/>
</dbReference>
<feature type="signal peptide" evidence="2">
    <location>
        <begin position="1"/>
        <end position="20"/>
    </location>
</feature>
<dbReference type="EMBL" id="JAZDQT010000002">
    <property type="protein sequence ID" value="MEE1946066.1"/>
    <property type="molecule type" value="Genomic_DNA"/>
</dbReference>
<proteinExistence type="predicted"/>
<keyword evidence="2" id="KW-0732">Signal</keyword>
<evidence type="ECO:0000313" key="4">
    <source>
        <dbReference type="EMBL" id="MEE1946066.1"/>
    </source>
</evidence>
<dbReference type="PANTHER" id="PTHR48081:SF6">
    <property type="entry name" value="PEPTIDASE S9 PROLYL OLIGOPEPTIDASE CATALYTIC DOMAIN-CONTAINING PROTEIN"/>
    <property type="match status" value="1"/>
</dbReference>
<name>A0ABU7I9C2_9SPHI</name>
<feature type="domain" description="BD-FAE-like" evidence="3">
    <location>
        <begin position="65"/>
        <end position="258"/>
    </location>
</feature>
<evidence type="ECO:0000256" key="1">
    <source>
        <dbReference type="ARBA" id="ARBA00022801"/>
    </source>
</evidence>
<protein>
    <submittedName>
        <fullName evidence="4">Alpha/beta hydrolase</fullName>
    </submittedName>
</protein>
<keyword evidence="1 4" id="KW-0378">Hydrolase</keyword>
<gene>
    <name evidence="4" type="ORF">VRU48_13170</name>
</gene>
<evidence type="ECO:0000256" key="2">
    <source>
        <dbReference type="SAM" id="SignalP"/>
    </source>
</evidence>
<dbReference type="InterPro" id="IPR049492">
    <property type="entry name" value="BD-FAE-like_dom"/>
</dbReference>
<dbReference type="PANTHER" id="PTHR48081">
    <property type="entry name" value="AB HYDROLASE SUPERFAMILY PROTEIN C4A8.06C"/>
    <property type="match status" value="1"/>
</dbReference>
<feature type="chain" id="PRO_5046671776" evidence="2">
    <location>
        <begin position="21"/>
        <end position="303"/>
    </location>
</feature>